<organism evidence="2 3">
    <name type="scientific">Natrinema salaciae</name>
    <dbReference type="NCBI Taxonomy" id="1186196"/>
    <lineage>
        <taxon>Archaea</taxon>
        <taxon>Methanobacteriati</taxon>
        <taxon>Methanobacteriota</taxon>
        <taxon>Stenosarchaea group</taxon>
        <taxon>Halobacteria</taxon>
        <taxon>Halobacteriales</taxon>
        <taxon>Natrialbaceae</taxon>
        <taxon>Natrinema</taxon>
    </lineage>
</organism>
<sequence length="209" mass="23297">MKLRQNAKHFAYRKALETPGVRSVANAGLVTLHTKIFAGKADPARAEERTAHLDGLFDATMDAYLRALQDGYSEAEAREITHIQANFDFYNHGWTEMMEFPADELEAHYDRYREFFERWDVTIDEPLGQFAPPAGLPDAPATPEKLENPDHPHAEGGFADDVYVETSVASETQRADGEAVDDDGELVVGGRDEPDDVDVSDVVDVDDDR</sequence>
<dbReference type="Pfam" id="PF19646">
    <property type="entry name" value="DUF6149"/>
    <property type="match status" value="1"/>
</dbReference>
<feature type="compositionally biased region" description="Basic and acidic residues" evidence="1">
    <location>
        <begin position="144"/>
        <end position="154"/>
    </location>
</feature>
<evidence type="ECO:0000256" key="1">
    <source>
        <dbReference type="SAM" id="MobiDB-lite"/>
    </source>
</evidence>
<dbReference type="STRING" id="1186196.SAMN04489841_3160"/>
<name>A0A1H9M0P0_9EURY</name>
<keyword evidence="3" id="KW-1185">Reference proteome</keyword>
<dbReference type="AlphaFoldDB" id="A0A1H9M0P0"/>
<dbReference type="RefSeq" id="WP_090618849.1">
    <property type="nucleotide sequence ID" value="NZ_FOFD01000004.1"/>
</dbReference>
<accession>A0A1H9M0P0</accession>
<feature type="compositionally biased region" description="Acidic residues" evidence="1">
    <location>
        <begin position="193"/>
        <end position="209"/>
    </location>
</feature>
<dbReference type="EMBL" id="FOFD01000004">
    <property type="protein sequence ID" value="SER17246.1"/>
    <property type="molecule type" value="Genomic_DNA"/>
</dbReference>
<gene>
    <name evidence="2" type="ORF">SAMN04489841_3160</name>
</gene>
<evidence type="ECO:0000313" key="2">
    <source>
        <dbReference type="EMBL" id="SER17246.1"/>
    </source>
</evidence>
<reference evidence="3" key="1">
    <citation type="submission" date="2016-10" db="EMBL/GenBank/DDBJ databases">
        <authorList>
            <person name="Varghese N."/>
            <person name="Submissions S."/>
        </authorList>
    </citation>
    <scope>NUCLEOTIDE SEQUENCE [LARGE SCALE GENOMIC DNA]</scope>
    <source>
        <strain evidence="3">DSM 25055</strain>
    </source>
</reference>
<evidence type="ECO:0000313" key="3">
    <source>
        <dbReference type="Proteomes" id="UP000199114"/>
    </source>
</evidence>
<protein>
    <submittedName>
        <fullName evidence="2">Uncharacterized protein</fullName>
    </submittedName>
</protein>
<dbReference type="Proteomes" id="UP000199114">
    <property type="component" value="Unassembled WGS sequence"/>
</dbReference>
<dbReference type="InterPro" id="IPR046147">
    <property type="entry name" value="DUF6149"/>
</dbReference>
<proteinExistence type="predicted"/>
<dbReference type="OrthoDB" id="192229at2157"/>
<feature type="region of interest" description="Disordered" evidence="1">
    <location>
        <begin position="129"/>
        <end position="209"/>
    </location>
</feature>